<protein>
    <submittedName>
        <fullName evidence="2">Uncharacterized protein</fullName>
    </submittedName>
</protein>
<evidence type="ECO:0000313" key="2">
    <source>
        <dbReference type="EMBL" id="CAJ1956367.1"/>
    </source>
</evidence>
<comment type="caution">
    <text evidence="2">The sequence shown here is derived from an EMBL/GenBank/DDBJ whole genome shotgun (WGS) entry which is preliminary data.</text>
</comment>
<keyword evidence="3" id="KW-1185">Reference proteome</keyword>
<accession>A0AAD2FXM8</accession>
<evidence type="ECO:0000256" key="1">
    <source>
        <dbReference type="SAM" id="MobiDB-lite"/>
    </source>
</evidence>
<dbReference type="Proteomes" id="UP001295423">
    <property type="component" value="Unassembled WGS sequence"/>
</dbReference>
<sequence>MTSKTLDSYSMLSCPATDALRTVQATKVGRKGRASGFDVMLSSSLLDLTFVDASVDSFPSIEWDSDDDFDSNSSLRSLDTLISDDSSLSSLGKRSRSDSRSSRRLVRSRKIKSGLASLALPLPISTTS</sequence>
<name>A0AAD2FXM8_9STRA</name>
<feature type="region of interest" description="Disordered" evidence="1">
    <location>
        <begin position="87"/>
        <end position="106"/>
    </location>
</feature>
<reference evidence="2" key="1">
    <citation type="submission" date="2023-08" db="EMBL/GenBank/DDBJ databases">
        <authorList>
            <person name="Audoor S."/>
            <person name="Bilcke G."/>
        </authorList>
    </citation>
    <scope>NUCLEOTIDE SEQUENCE</scope>
</reference>
<organism evidence="2 3">
    <name type="scientific">Cylindrotheca closterium</name>
    <dbReference type="NCBI Taxonomy" id="2856"/>
    <lineage>
        <taxon>Eukaryota</taxon>
        <taxon>Sar</taxon>
        <taxon>Stramenopiles</taxon>
        <taxon>Ochrophyta</taxon>
        <taxon>Bacillariophyta</taxon>
        <taxon>Bacillariophyceae</taxon>
        <taxon>Bacillariophycidae</taxon>
        <taxon>Bacillariales</taxon>
        <taxon>Bacillariaceae</taxon>
        <taxon>Cylindrotheca</taxon>
    </lineage>
</organism>
<dbReference type="EMBL" id="CAKOGP040001914">
    <property type="protein sequence ID" value="CAJ1956367.1"/>
    <property type="molecule type" value="Genomic_DNA"/>
</dbReference>
<gene>
    <name evidence="2" type="ORF">CYCCA115_LOCUS16198</name>
</gene>
<evidence type="ECO:0000313" key="3">
    <source>
        <dbReference type="Proteomes" id="UP001295423"/>
    </source>
</evidence>
<proteinExistence type="predicted"/>
<dbReference type="AlphaFoldDB" id="A0AAD2FXM8"/>